<dbReference type="GO" id="GO:0043709">
    <property type="term" value="P:cell adhesion involved in single-species biofilm formation"/>
    <property type="evidence" value="ECO:0007669"/>
    <property type="project" value="TreeGrafter"/>
</dbReference>
<keyword evidence="3" id="KW-1185">Reference proteome</keyword>
<dbReference type="InterPro" id="IPR000160">
    <property type="entry name" value="GGDEF_dom"/>
</dbReference>
<dbReference type="NCBIfam" id="TIGR00254">
    <property type="entry name" value="GGDEF"/>
    <property type="match status" value="1"/>
</dbReference>
<feature type="domain" description="GGDEF" evidence="1">
    <location>
        <begin position="161"/>
        <end position="289"/>
    </location>
</feature>
<dbReference type="PANTHER" id="PTHR45138:SF9">
    <property type="entry name" value="DIGUANYLATE CYCLASE DGCM-RELATED"/>
    <property type="match status" value="1"/>
</dbReference>
<name>A0A1H9KXP7_9LACT</name>
<sequence length="296" mass="34610">MSQEQLTHELTFEELKNTITSLRRIFDIVRVVDASLTIQYELNEEGQLVPDEYRCYAVWEKDHRCENCISAKSLATKRTTSKFEFIHRDVFFVMSQYIKYRGEEYVIELVKEIHDDVLFDAYGKDGFVDLMNQFNDKIYKDELTGAYNRRYFNEQHLKIARDAAVVMIDIDKFKTLNDTFGHTAGDMALQALVSCIQSNIRGTDRLIRMGGDEFVLVLENIPIHILEEKLTQIKEDASYIRFEEYPELKMTISLGAVATPGDIRESLVLADDMLYIAKEQRDTVKIYEKHQKEIRE</sequence>
<dbReference type="PROSITE" id="PS50887">
    <property type="entry name" value="GGDEF"/>
    <property type="match status" value="1"/>
</dbReference>
<dbReference type="SMART" id="SM00267">
    <property type="entry name" value="GGDEF"/>
    <property type="match status" value="1"/>
</dbReference>
<dbReference type="PANTHER" id="PTHR45138">
    <property type="entry name" value="REGULATORY COMPONENTS OF SENSORY TRANSDUCTION SYSTEM"/>
    <property type="match status" value="1"/>
</dbReference>
<dbReference type="InterPro" id="IPR029787">
    <property type="entry name" value="Nucleotide_cyclase"/>
</dbReference>
<dbReference type="CDD" id="cd01949">
    <property type="entry name" value="GGDEF"/>
    <property type="match status" value="1"/>
</dbReference>
<dbReference type="InterPro" id="IPR043128">
    <property type="entry name" value="Rev_trsase/Diguanyl_cyclase"/>
</dbReference>
<gene>
    <name evidence="2" type="ORF">SAMN05421767_11612</name>
</gene>
<dbReference type="Proteomes" id="UP000198556">
    <property type="component" value="Unassembled WGS sequence"/>
</dbReference>
<reference evidence="2 3" key="1">
    <citation type="submission" date="2016-10" db="EMBL/GenBank/DDBJ databases">
        <authorList>
            <person name="de Groot N.N."/>
        </authorList>
    </citation>
    <scope>NUCLEOTIDE SEQUENCE [LARGE SCALE GENOMIC DNA]</scope>
    <source>
        <strain evidence="2 3">DSM 15827</strain>
    </source>
</reference>
<dbReference type="EMBL" id="FOGF01000016">
    <property type="protein sequence ID" value="SER03926.1"/>
    <property type="molecule type" value="Genomic_DNA"/>
</dbReference>
<dbReference type="InterPro" id="IPR050469">
    <property type="entry name" value="Diguanylate_Cyclase"/>
</dbReference>
<evidence type="ECO:0000259" key="1">
    <source>
        <dbReference type="PROSITE" id="PS50887"/>
    </source>
</evidence>
<dbReference type="GO" id="GO:0052621">
    <property type="term" value="F:diguanylate cyclase activity"/>
    <property type="evidence" value="ECO:0007669"/>
    <property type="project" value="TreeGrafter"/>
</dbReference>
<protein>
    <submittedName>
        <fullName evidence="2">Putative two-component system response regulator</fullName>
    </submittedName>
</protein>
<accession>A0A1H9KXP7</accession>
<evidence type="ECO:0000313" key="3">
    <source>
        <dbReference type="Proteomes" id="UP000198556"/>
    </source>
</evidence>
<dbReference type="STRING" id="137733.SAMN05421767_11612"/>
<dbReference type="SUPFAM" id="SSF55073">
    <property type="entry name" value="Nucleotide cyclase"/>
    <property type="match status" value="1"/>
</dbReference>
<dbReference type="RefSeq" id="WP_089746584.1">
    <property type="nucleotide sequence ID" value="NZ_FOGF01000016.1"/>
</dbReference>
<evidence type="ECO:0000313" key="2">
    <source>
        <dbReference type="EMBL" id="SER03926.1"/>
    </source>
</evidence>
<dbReference type="AlphaFoldDB" id="A0A1H9KXP7"/>
<dbReference type="Pfam" id="PF00990">
    <property type="entry name" value="GGDEF"/>
    <property type="match status" value="1"/>
</dbReference>
<dbReference type="OrthoDB" id="9759607at2"/>
<dbReference type="GO" id="GO:0005886">
    <property type="term" value="C:plasma membrane"/>
    <property type="evidence" value="ECO:0007669"/>
    <property type="project" value="TreeGrafter"/>
</dbReference>
<organism evidence="2 3">
    <name type="scientific">Granulicatella balaenopterae</name>
    <dbReference type="NCBI Taxonomy" id="137733"/>
    <lineage>
        <taxon>Bacteria</taxon>
        <taxon>Bacillati</taxon>
        <taxon>Bacillota</taxon>
        <taxon>Bacilli</taxon>
        <taxon>Lactobacillales</taxon>
        <taxon>Carnobacteriaceae</taxon>
        <taxon>Granulicatella</taxon>
    </lineage>
</organism>
<dbReference type="Gene3D" id="3.30.70.270">
    <property type="match status" value="1"/>
</dbReference>
<dbReference type="GO" id="GO:1902201">
    <property type="term" value="P:negative regulation of bacterial-type flagellum-dependent cell motility"/>
    <property type="evidence" value="ECO:0007669"/>
    <property type="project" value="TreeGrafter"/>
</dbReference>
<proteinExistence type="predicted"/>